<dbReference type="EMBL" id="BLAL01000285">
    <property type="protein sequence ID" value="GET00534.1"/>
    <property type="molecule type" value="Genomic_DNA"/>
</dbReference>
<evidence type="ECO:0000259" key="1">
    <source>
        <dbReference type="Pfam" id="PF01048"/>
    </source>
</evidence>
<dbReference type="GO" id="GO:0006218">
    <property type="term" value="P:uridine catabolic process"/>
    <property type="evidence" value="ECO:0007669"/>
    <property type="project" value="TreeGrafter"/>
</dbReference>
<dbReference type="Pfam" id="PF01048">
    <property type="entry name" value="PNP_UDP_1"/>
    <property type="match status" value="1"/>
</dbReference>
<protein>
    <submittedName>
        <fullName evidence="2">Purine and uridine phosphorylase</fullName>
    </submittedName>
</protein>
<dbReference type="GO" id="GO:0005829">
    <property type="term" value="C:cytosol"/>
    <property type="evidence" value="ECO:0007669"/>
    <property type="project" value="TreeGrafter"/>
</dbReference>
<name>A0A8H3R204_9GLOM</name>
<dbReference type="AlphaFoldDB" id="A0A8H3R204"/>
<dbReference type="Proteomes" id="UP000615446">
    <property type="component" value="Unassembled WGS sequence"/>
</dbReference>
<reference evidence="2" key="1">
    <citation type="submission" date="2019-10" db="EMBL/GenBank/DDBJ databases">
        <title>Conservation and host-specific expression of non-tandemly repeated heterogenous ribosome RNA gene in arbuscular mycorrhizal fungi.</title>
        <authorList>
            <person name="Maeda T."/>
            <person name="Kobayashi Y."/>
            <person name="Nakagawa T."/>
            <person name="Ezawa T."/>
            <person name="Yamaguchi K."/>
            <person name="Bino T."/>
            <person name="Nishimoto Y."/>
            <person name="Shigenobu S."/>
            <person name="Kawaguchi M."/>
        </authorList>
    </citation>
    <scope>NUCLEOTIDE SEQUENCE</scope>
    <source>
        <strain evidence="2">HR1</strain>
    </source>
</reference>
<dbReference type="PANTHER" id="PTHR43691:SF14">
    <property type="entry name" value="URIDINE PHOSPHORYLASE"/>
    <property type="match status" value="1"/>
</dbReference>
<comment type="caution">
    <text evidence="2">The sequence shown here is derived from an EMBL/GenBank/DDBJ whole genome shotgun (WGS) entry which is preliminary data.</text>
</comment>
<dbReference type="CDD" id="cd17769">
    <property type="entry name" value="NP_TgUP-like"/>
    <property type="match status" value="1"/>
</dbReference>
<accession>A0A8H3R204</accession>
<evidence type="ECO:0000313" key="3">
    <source>
        <dbReference type="Proteomes" id="UP000615446"/>
    </source>
</evidence>
<dbReference type="Gene3D" id="3.40.50.1580">
    <property type="entry name" value="Nucleoside phosphorylase domain"/>
    <property type="match status" value="1"/>
</dbReference>
<sequence>MDLKISNNNKKKWLKISKIENANFPMSDKGRVYHLEVKRGEVANRIITVGEHSRAEEFAQCLDKDAPVFRLISKRGFLTITGKYKGVPISIVGIGMGLPMMDFFVREVRSIVDGQLAIIRFGSCGSIGAARIGSVIVQNSAFAITRNYNYFSDTEDLEPVSSDEKPYNFSKIFHADPELCKKVELELIKSFGEEHVFTGLNATCDSFYSSQGREDVNFRDYNSNLISSIHDIYPEAISLEMETFMLFHLAKSSTPLPLKDSNSKNTNNSNHSIKAAAAAMVFADRVTNDFISSDKVHDIQKVARNAVLNSLVDFDLTYVHPDDDDCVWKKKIYLPSFY</sequence>
<dbReference type="GO" id="GO:0004850">
    <property type="term" value="F:uridine phosphorylase activity"/>
    <property type="evidence" value="ECO:0007669"/>
    <property type="project" value="TreeGrafter"/>
</dbReference>
<dbReference type="SUPFAM" id="SSF53167">
    <property type="entry name" value="Purine and uridine phosphorylases"/>
    <property type="match status" value="1"/>
</dbReference>
<organism evidence="2 3">
    <name type="scientific">Rhizophagus clarus</name>
    <dbReference type="NCBI Taxonomy" id="94130"/>
    <lineage>
        <taxon>Eukaryota</taxon>
        <taxon>Fungi</taxon>
        <taxon>Fungi incertae sedis</taxon>
        <taxon>Mucoromycota</taxon>
        <taxon>Glomeromycotina</taxon>
        <taxon>Glomeromycetes</taxon>
        <taxon>Glomerales</taxon>
        <taxon>Glomeraceae</taxon>
        <taxon>Rhizophagus</taxon>
    </lineage>
</organism>
<gene>
    <name evidence="2" type="ORF">RCL2_002698600</name>
</gene>
<dbReference type="InterPro" id="IPR035994">
    <property type="entry name" value="Nucleoside_phosphorylase_sf"/>
</dbReference>
<proteinExistence type="predicted"/>
<dbReference type="InterPro" id="IPR000845">
    <property type="entry name" value="Nucleoside_phosphorylase_d"/>
</dbReference>
<dbReference type="OrthoDB" id="416752at2759"/>
<dbReference type="PANTHER" id="PTHR43691">
    <property type="entry name" value="URIDINE PHOSPHORYLASE"/>
    <property type="match status" value="1"/>
</dbReference>
<evidence type="ECO:0000313" key="2">
    <source>
        <dbReference type="EMBL" id="GET00534.1"/>
    </source>
</evidence>
<feature type="domain" description="Nucleoside phosphorylase" evidence="1">
    <location>
        <begin position="46"/>
        <end position="251"/>
    </location>
</feature>